<comment type="caution">
    <text evidence="2">The sequence shown here is derived from an EMBL/GenBank/DDBJ whole genome shotgun (WGS) entry which is preliminary data.</text>
</comment>
<feature type="signal peptide" evidence="1">
    <location>
        <begin position="1"/>
        <end position="23"/>
    </location>
</feature>
<evidence type="ECO:0000256" key="1">
    <source>
        <dbReference type="SAM" id="SignalP"/>
    </source>
</evidence>
<dbReference type="Proteomes" id="UP000461948">
    <property type="component" value="Unassembled WGS sequence"/>
</dbReference>
<evidence type="ECO:0000313" key="3">
    <source>
        <dbReference type="Proteomes" id="UP000461948"/>
    </source>
</evidence>
<dbReference type="InterPro" id="IPR009420">
    <property type="entry name" value="FlhE"/>
</dbReference>
<gene>
    <name evidence="2" type="ORF">GKC49_00210</name>
</gene>
<reference evidence="2 3" key="1">
    <citation type="submission" date="2019-11" db="EMBL/GenBank/DDBJ databases">
        <title>Draft Genome Sequence of Plant Growth-Promoting Rhizosphere-Associated Bacteria.</title>
        <authorList>
            <person name="Vasilyev I.Y."/>
            <person name="Radchenko V."/>
            <person name="Ilnitskaya E.V."/>
        </authorList>
    </citation>
    <scope>NUCLEOTIDE SEQUENCE [LARGE SCALE GENOMIC DNA]</scope>
    <source>
        <strain evidence="2 3">VRA_MhP_f</strain>
    </source>
</reference>
<name>A0A7X2STK4_ENTAG</name>
<sequence length="150" mass="16133">MVNTRSSAIIFFAVLITSAQTLAAEGGAYTSQPSETMKLGTANQWYEYQFPVTALPEAGARVSVVYYEYALGPGDLRGRGTLSVKLCHGATDNCTDVSGQQTGSTLFFRGQDAGQPFQLYYGLTSDKPVISMTGSGKTQITVNWETAELH</sequence>
<evidence type="ECO:0000313" key="2">
    <source>
        <dbReference type="EMBL" id="MSE13635.1"/>
    </source>
</evidence>
<dbReference type="EMBL" id="WKLC01000002">
    <property type="protein sequence ID" value="MSE13635.1"/>
    <property type="molecule type" value="Genomic_DNA"/>
</dbReference>
<protein>
    <recommendedName>
        <fullName evidence="4">Flagellar protein FlhE</fullName>
    </recommendedName>
</protein>
<evidence type="ECO:0008006" key="4">
    <source>
        <dbReference type="Google" id="ProtNLM"/>
    </source>
</evidence>
<organism evidence="2 3">
    <name type="scientific">Enterobacter agglomerans</name>
    <name type="common">Erwinia herbicola</name>
    <name type="synonym">Pantoea agglomerans</name>
    <dbReference type="NCBI Taxonomy" id="549"/>
    <lineage>
        <taxon>Bacteria</taxon>
        <taxon>Pseudomonadati</taxon>
        <taxon>Pseudomonadota</taxon>
        <taxon>Gammaproteobacteria</taxon>
        <taxon>Enterobacterales</taxon>
        <taxon>Erwiniaceae</taxon>
        <taxon>Pantoea</taxon>
        <taxon>Pantoea agglomerans group</taxon>
    </lineage>
</organism>
<feature type="chain" id="PRO_5031205970" description="Flagellar protein FlhE" evidence="1">
    <location>
        <begin position="24"/>
        <end position="150"/>
    </location>
</feature>
<dbReference type="Pfam" id="PF06366">
    <property type="entry name" value="FlhE"/>
    <property type="match status" value="1"/>
</dbReference>
<keyword evidence="1" id="KW-0732">Signal</keyword>
<dbReference type="AlphaFoldDB" id="A0A7X2STK4"/>
<proteinExistence type="predicted"/>
<accession>A0A7X2STK4</accession>